<comment type="caution">
    <text evidence="2">The sequence shown here is derived from an EMBL/GenBank/DDBJ whole genome shotgun (WGS) entry which is preliminary data.</text>
</comment>
<keyword evidence="3" id="KW-1185">Reference proteome</keyword>
<evidence type="ECO:0000313" key="2">
    <source>
        <dbReference type="EMBL" id="GAP36618.1"/>
    </source>
</evidence>
<gene>
    <name evidence="2" type="ORF">ISF6_2458</name>
</gene>
<dbReference type="EMBL" id="BBYR01000037">
    <property type="protein sequence ID" value="GAP36618.1"/>
    <property type="molecule type" value="Genomic_DNA"/>
</dbReference>
<proteinExistence type="predicted"/>
<dbReference type="Proteomes" id="UP000037660">
    <property type="component" value="Unassembled WGS sequence"/>
</dbReference>
<organism evidence="2 3">
    <name type="scientific">Piscinibacter sakaiensis</name>
    <name type="common">Ideonella sakaiensis</name>
    <dbReference type="NCBI Taxonomy" id="1547922"/>
    <lineage>
        <taxon>Bacteria</taxon>
        <taxon>Pseudomonadati</taxon>
        <taxon>Pseudomonadota</taxon>
        <taxon>Betaproteobacteria</taxon>
        <taxon>Burkholderiales</taxon>
        <taxon>Sphaerotilaceae</taxon>
        <taxon>Piscinibacter</taxon>
    </lineage>
</organism>
<reference evidence="2 3" key="2">
    <citation type="journal article" date="2016" name="Science">
        <title>A bacterium that degrades and assimilates poly(ethylene terephthalate).</title>
        <authorList>
            <person name="Yoshida S."/>
            <person name="Hiraga K."/>
            <person name="Takehana T."/>
            <person name="Taniguchi I."/>
            <person name="Yamaji H."/>
            <person name="Maeda Y."/>
            <person name="Toyohara K."/>
            <person name="Miyamoto K."/>
            <person name="Kimura Y."/>
            <person name="Oda K."/>
        </authorList>
    </citation>
    <scope>NUCLEOTIDE SEQUENCE [LARGE SCALE GENOMIC DNA]</scope>
    <source>
        <strain evidence="3">NBRC 110686 / TISTR 2288 / 201-F6</strain>
    </source>
</reference>
<evidence type="ECO:0000256" key="1">
    <source>
        <dbReference type="SAM" id="MobiDB-lite"/>
    </source>
</evidence>
<dbReference type="RefSeq" id="WP_157548931.1">
    <property type="nucleotide sequence ID" value="NZ_BBYR01000037.1"/>
</dbReference>
<reference evidence="3" key="1">
    <citation type="submission" date="2015-07" db="EMBL/GenBank/DDBJ databases">
        <title>Discovery of a poly(ethylene terephthalate assimilation.</title>
        <authorList>
            <person name="Yoshida S."/>
            <person name="Hiraga K."/>
            <person name="Takehana T."/>
            <person name="Taniguchi I."/>
            <person name="Yamaji H."/>
            <person name="Maeda Y."/>
            <person name="Toyohara K."/>
            <person name="Miyamoto K."/>
            <person name="Kimura Y."/>
            <person name="Oda K."/>
        </authorList>
    </citation>
    <scope>NUCLEOTIDE SEQUENCE [LARGE SCALE GENOMIC DNA]</scope>
    <source>
        <strain evidence="3">NBRC 110686 / TISTR 2288 / 201-F6</strain>
    </source>
</reference>
<feature type="compositionally biased region" description="Basic and acidic residues" evidence="1">
    <location>
        <begin position="21"/>
        <end position="46"/>
    </location>
</feature>
<sequence length="66" mass="7780">MIRSAPMLPTHPGRAPVRGPRRVERSRSTPAYERPRPTYERGHRQHDIRCREADEEIRDAFGAWRS</sequence>
<accession>A0A0K8P1W7</accession>
<feature type="region of interest" description="Disordered" evidence="1">
    <location>
        <begin position="1"/>
        <end position="46"/>
    </location>
</feature>
<protein>
    <submittedName>
        <fullName evidence="2">Uncharacterized protein</fullName>
    </submittedName>
</protein>
<evidence type="ECO:0000313" key="3">
    <source>
        <dbReference type="Proteomes" id="UP000037660"/>
    </source>
</evidence>
<name>A0A0K8P1W7_PISS1</name>
<dbReference type="AlphaFoldDB" id="A0A0K8P1W7"/>